<keyword evidence="9 21" id="KW-0479">Metal-binding</keyword>
<keyword evidence="6 21" id="KW-0328">Glycosyltransferase</keyword>
<feature type="transmembrane region" description="Helical" evidence="21">
    <location>
        <begin position="231"/>
        <end position="251"/>
    </location>
</feature>
<feature type="transmembrane region" description="Helical" evidence="21">
    <location>
        <begin position="903"/>
        <end position="923"/>
    </location>
</feature>
<evidence type="ECO:0000256" key="22">
    <source>
        <dbReference type="SAM" id="MobiDB-lite"/>
    </source>
</evidence>
<evidence type="ECO:0000313" key="25">
    <source>
        <dbReference type="Proteomes" id="UP001642360"/>
    </source>
</evidence>
<evidence type="ECO:0000259" key="23">
    <source>
        <dbReference type="Pfam" id="PF14569"/>
    </source>
</evidence>
<name>A0ABC8RYL9_9AQUA</name>
<evidence type="ECO:0000256" key="12">
    <source>
        <dbReference type="ARBA" id="ARBA00022916"/>
    </source>
</evidence>
<feature type="active site" evidence="18">
    <location>
        <position position="755"/>
    </location>
</feature>
<organism evidence="24 25">
    <name type="scientific">Ilex paraguariensis</name>
    <name type="common">yerba mate</name>
    <dbReference type="NCBI Taxonomy" id="185542"/>
    <lineage>
        <taxon>Eukaryota</taxon>
        <taxon>Viridiplantae</taxon>
        <taxon>Streptophyta</taxon>
        <taxon>Embryophyta</taxon>
        <taxon>Tracheophyta</taxon>
        <taxon>Spermatophyta</taxon>
        <taxon>Magnoliopsida</taxon>
        <taxon>eudicotyledons</taxon>
        <taxon>Gunneridae</taxon>
        <taxon>Pentapetalae</taxon>
        <taxon>asterids</taxon>
        <taxon>campanulids</taxon>
        <taxon>Aquifoliales</taxon>
        <taxon>Aquifoliaceae</taxon>
        <taxon>Ilex</taxon>
    </lineage>
</organism>
<comment type="pathway">
    <text evidence="3 21">Glycan metabolism; plant cellulose biosynthesis.</text>
</comment>
<feature type="binding site" evidence="19">
    <location>
        <position position="316"/>
    </location>
    <ligand>
        <name>UDP-alpha-D-glucose</name>
        <dbReference type="ChEBI" id="CHEBI:58885"/>
    </ligand>
</feature>
<evidence type="ECO:0000256" key="3">
    <source>
        <dbReference type="ARBA" id="ARBA00004768"/>
    </source>
</evidence>
<accession>A0ABC8RYL9</accession>
<keyword evidence="5 21" id="KW-1003">Cell membrane</keyword>
<keyword evidence="12 21" id="KW-0135">Cellulose biosynthesis</keyword>
<evidence type="ECO:0000256" key="5">
    <source>
        <dbReference type="ARBA" id="ARBA00022475"/>
    </source>
</evidence>
<keyword evidence="7 21" id="KW-0808">Transferase</keyword>
<feature type="active site" evidence="18">
    <location>
        <position position="352"/>
    </location>
</feature>
<feature type="transmembrane region" description="Helical" evidence="21">
    <location>
        <begin position="258"/>
        <end position="277"/>
    </location>
</feature>
<feature type="binding site" evidence="19">
    <location>
        <position position="322"/>
    </location>
    <ligand>
        <name>UDP-alpha-D-glucose</name>
        <dbReference type="ChEBI" id="CHEBI:58885"/>
    </ligand>
</feature>
<feature type="compositionally biased region" description="Basic and acidic residues" evidence="22">
    <location>
        <begin position="119"/>
        <end position="128"/>
    </location>
</feature>
<comment type="similarity">
    <text evidence="4 21">Belongs to the glycosyltransferase 2 family. Plant cellulose synthase subfamily.</text>
</comment>
<feature type="binding site" evidence="19">
    <location>
        <position position="352"/>
    </location>
    <ligand>
        <name>UDP-alpha-D-glucose</name>
        <dbReference type="ChEBI" id="CHEBI:58885"/>
    </ligand>
</feature>
<dbReference type="GO" id="GO:0030244">
    <property type="term" value="P:cellulose biosynthetic process"/>
    <property type="evidence" value="ECO:0007669"/>
    <property type="project" value="UniProtKB-KW"/>
</dbReference>
<dbReference type="EC" id="2.4.1.12" evidence="21"/>
<evidence type="ECO:0000256" key="2">
    <source>
        <dbReference type="ARBA" id="ARBA00004651"/>
    </source>
</evidence>
<comment type="cofactor">
    <cofactor evidence="21">
        <name>Zn(2+)</name>
        <dbReference type="ChEBI" id="CHEBI:29105"/>
    </cofactor>
    <text evidence="21">Binds 2 Zn(2+) ions per subunit.</text>
</comment>
<dbReference type="SUPFAM" id="SSF53448">
    <property type="entry name" value="Nucleotide-diphospho-sugar transferases"/>
    <property type="match status" value="1"/>
</dbReference>
<feature type="binding site" evidence="19">
    <location>
        <position position="323"/>
    </location>
    <ligand>
        <name>UDP-alpha-D-glucose</name>
        <dbReference type="ChEBI" id="CHEBI:58885"/>
    </ligand>
</feature>
<keyword evidence="14 21" id="KW-0472">Membrane</keyword>
<evidence type="ECO:0000256" key="8">
    <source>
        <dbReference type="ARBA" id="ARBA00022692"/>
    </source>
</evidence>
<dbReference type="InterPro" id="IPR027934">
    <property type="entry name" value="CES_Znf_RING"/>
</dbReference>
<feature type="transmembrane region" description="Helical" evidence="21">
    <location>
        <begin position="832"/>
        <end position="853"/>
    </location>
</feature>
<dbReference type="SUPFAM" id="SSF57850">
    <property type="entry name" value="RING/U-box"/>
    <property type="match status" value="1"/>
</dbReference>
<dbReference type="Pfam" id="PF03552">
    <property type="entry name" value="Cellulose_synt"/>
    <property type="match status" value="1"/>
</dbReference>
<dbReference type="Gene3D" id="3.30.40.10">
    <property type="entry name" value="Zinc/RING finger domain, C3HC4 (zinc finger)"/>
    <property type="match status" value="1"/>
</dbReference>
<feature type="domain" description="Cellulose synthase RING-type zinc finger" evidence="23">
    <location>
        <begin position="32"/>
        <end position="103"/>
    </location>
</feature>
<evidence type="ECO:0000256" key="14">
    <source>
        <dbReference type="ARBA" id="ARBA00023136"/>
    </source>
</evidence>
<keyword evidence="16 21" id="KW-0961">Cell wall biogenesis/degradation</keyword>
<sequence length="1054" mass="119425">MAGSGLFTGSHGRNELQVLHGGGEPRSPGHQSSVNKICRVCGDEIGLKENGDLFVACHECGFPVCQPCYEYERSEGNQCCPQCNTRYKRLKGCPRVSGDEEENYYADDYDDELQNKNHHETQTKDHHQPVINHSENGDNDQKQWHANGQAFSSAGSVAGKDFEGEKETYSNNTEWKERVEKWKTRQEKRGLVSKFDDKDTDQGDEDDYLMAEARQPLWRKIPIASSLVNPYRIVIVLRLVILGFFFHFRILTPAYDAYPLWIISVICEIWFGLSWILDQFPKWFPITRETYLDRLSMRFEREGEPNRLCPVDVFVSTVDPLKEPPIITANTVLSILAVDYPVEKVSCYVSDDGASMLLFDTLAETAEFARRWVPFCKKYSIEPRAPEFYFSEKIDYLKDKVQATFVKDRRAMKREYEEFKVRINALVAKAQKKPEEGWVMQDGTPWPGNNTRDHPGMIQVYLGSAGALDVEGKELPRLVYVSREKRPGYQHHKKAGAMNAMVRVSAVLTNAPFMLNLDCDHYINNSKAVREAMCFLMDPQIGKKLCYVQFPQRFDGIDRHDRYANRNIVFFDINMKGLDGIQGPVYVGTGCVFNRPALYGYDPPVSEKRPKMTCDCWPSWCCCCCGGSRKSKSKKKGVKSLLGLGGLGKKKKLMGKNYSRKSSGPAFDLEEIEEGLEGYDELEKSSLMSQKNFEKRFGQSPVFITSTLMEDGGLPEGTNSTSLIKEAIHVISCGYEEKTEWGKEIGWIYGSVTEDILTGFKMHCRGWKSVYCTPKRPAFKGSAPINLSDRLHQVLRWALGSVEIFLSRHCPLWYGYGGKLKWLERLAYTNTIVYPFTSIPLLAYCTLPAVCLLTGKFIIPTLNNLASIWFIALFMSIIVTAVLELRWSGVSIQDLWRNEQFWVIGGVSAHLFAVFQGLLKVLAGVDTNFTVTAKAADDAEFGELYLFKWTTLLIPPTTLIILNMVGVVAGVSDAINNGYGSWGPLFGKLFFAFWVIVHLYPFLKGLMGRQNRTPTIVVLWSILLASIFSLVWVRIDPFLPKQTGPILKQCGVEC</sequence>
<evidence type="ECO:0000256" key="21">
    <source>
        <dbReference type="RuleBase" id="RU361116"/>
    </source>
</evidence>
<feature type="region of interest" description="Disordered" evidence="22">
    <location>
        <begin position="119"/>
        <end position="143"/>
    </location>
</feature>
<keyword evidence="25" id="KW-1185">Reference proteome</keyword>
<evidence type="ECO:0000256" key="15">
    <source>
        <dbReference type="ARBA" id="ARBA00023211"/>
    </source>
</evidence>
<dbReference type="EMBL" id="CAUOFW020001970">
    <property type="protein sequence ID" value="CAK9149977.1"/>
    <property type="molecule type" value="Genomic_DNA"/>
</dbReference>
<keyword evidence="13 21" id="KW-1133">Transmembrane helix</keyword>
<keyword evidence="15" id="KW-0464">Manganese</keyword>
<keyword evidence="8 21" id="KW-0812">Transmembrane</keyword>
<feature type="binding site" evidence="20">
    <location>
        <position position="518"/>
    </location>
    <ligand>
        <name>Mn(2+)</name>
        <dbReference type="ChEBI" id="CHEBI:29035"/>
    </ligand>
</feature>
<dbReference type="InterPro" id="IPR013083">
    <property type="entry name" value="Znf_RING/FYVE/PHD"/>
</dbReference>
<evidence type="ECO:0000256" key="4">
    <source>
        <dbReference type="ARBA" id="ARBA00007548"/>
    </source>
</evidence>
<dbReference type="PANTHER" id="PTHR13301">
    <property type="entry name" value="X-BOX TRANSCRIPTION FACTOR-RELATED"/>
    <property type="match status" value="1"/>
</dbReference>
<feature type="transmembrane region" description="Helical" evidence="21">
    <location>
        <begin position="1015"/>
        <end position="1035"/>
    </location>
</feature>
<feature type="binding site" evidence="20">
    <location>
        <position position="494"/>
    </location>
    <ligand>
        <name>Mn(2+)</name>
        <dbReference type="ChEBI" id="CHEBI:29035"/>
    </ligand>
</feature>
<comment type="caution">
    <text evidence="24">The sequence shown here is derived from an EMBL/GenBank/DDBJ whole genome shotgun (WGS) entry which is preliminary data.</text>
</comment>
<feature type="binding site" evidence="19">
    <location>
        <position position="493"/>
    </location>
    <ligand>
        <name>UDP-alpha-D-glucose</name>
        <dbReference type="ChEBI" id="CHEBI:58885"/>
    </ligand>
</feature>
<evidence type="ECO:0000256" key="17">
    <source>
        <dbReference type="ARBA" id="ARBA00048682"/>
    </source>
</evidence>
<dbReference type="InterPro" id="IPR005150">
    <property type="entry name" value="Cellulose_synth"/>
</dbReference>
<protein>
    <recommendedName>
        <fullName evidence="21">Cellulose synthase</fullName>
        <ecNumber evidence="21">2.4.1.12</ecNumber>
    </recommendedName>
</protein>
<dbReference type="AlphaFoldDB" id="A0ABC8RYL9"/>
<dbReference type="GO" id="GO:0071555">
    <property type="term" value="P:cell wall organization"/>
    <property type="evidence" value="ECO:0007669"/>
    <property type="project" value="UniProtKB-KW"/>
</dbReference>
<comment type="subcellular location">
    <subcellularLocation>
        <location evidence="2 21">Cell membrane</location>
        <topology evidence="2 21">Multi-pass membrane protein</topology>
    </subcellularLocation>
</comment>
<evidence type="ECO:0000256" key="10">
    <source>
        <dbReference type="ARBA" id="ARBA00022771"/>
    </source>
</evidence>
<evidence type="ECO:0000256" key="9">
    <source>
        <dbReference type="ARBA" id="ARBA00022723"/>
    </source>
</evidence>
<feature type="transmembrane region" description="Helical" evidence="21">
    <location>
        <begin position="985"/>
        <end position="1003"/>
    </location>
</feature>
<feature type="transmembrane region" description="Helical" evidence="21">
    <location>
        <begin position="944"/>
        <end position="965"/>
    </location>
</feature>
<reference evidence="24 25" key="1">
    <citation type="submission" date="2024-02" db="EMBL/GenBank/DDBJ databases">
        <authorList>
            <person name="Vignale AGUSTIN F."/>
            <person name="Sosa J E."/>
            <person name="Modenutti C."/>
        </authorList>
    </citation>
    <scope>NUCLEOTIDE SEQUENCE [LARGE SCALE GENOMIC DNA]</scope>
</reference>
<gene>
    <name evidence="24" type="ORF">ILEXP_LOCUS18091</name>
</gene>
<dbReference type="GO" id="GO:0016760">
    <property type="term" value="F:cellulose synthase (UDP-forming) activity"/>
    <property type="evidence" value="ECO:0007669"/>
    <property type="project" value="UniProtKB-EC"/>
</dbReference>
<evidence type="ECO:0000256" key="7">
    <source>
        <dbReference type="ARBA" id="ARBA00022679"/>
    </source>
</evidence>
<evidence type="ECO:0000256" key="16">
    <source>
        <dbReference type="ARBA" id="ARBA00023316"/>
    </source>
</evidence>
<dbReference type="CDD" id="cd16617">
    <property type="entry name" value="mRING-HC-C4C4_CesA"/>
    <property type="match status" value="1"/>
</dbReference>
<keyword evidence="10 21" id="KW-0863">Zinc-finger</keyword>
<dbReference type="FunFam" id="3.90.550.10:FF:000009">
    <property type="entry name" value="Cellulose synthase"/>
    <property type="match status" value="1"/>
</dbReference>
<dbReference type="GO" id="GO:0008270">
    <property type="term" value="F:zinc ion binding"/>
    <property type="evidence" value="ECO:0007669"/>
    <property type="project" value="UniProtKB-KW"/>
</dbReference>
<evidence type="ECO:0000256" key="1">
    <source>
        <dbReference type="ARBA" id="ARBA00001936"/>
    </source>
</evidence>
<keyword evidence="11 21" id="KW-0862">Zinc</keyword>
<evidence type="ECO:0000256" key="18">
    <source>
        <dbReference type="PIRSR" id="PIRSR605150-1"/>
    </source>
</evidence>
<evidence type="ECO:0000256" key="11">
    <source>
        <dbReference type="ARBA" id="ARBA00022833"/>
    </source>
</evidence>
<feature type="transmembrane region" description="Helical" evidence="21">
    <location>
        <begin position="865"/>
        <end position="883"/>
    </location>
</feature>
<dbReference type="Pfam" id="PF14569">
    <property type="entry name" value="zf-UDP"/>
    <property type="match status" value="1"/>
</dbReference>
<comment type="cofactor">
    <cofactor evidence="1">
        <name>Mn(2+)</name>
        <dbReference type="ChEBI" id="CHEBI:29035"/>
    </cofactor>
</comment>
<evidence type="ECO:0000313" key="24">
    <source>
        <dbReference type="EMBL" id="CAK9149977.1"/>
    </source>
</evidence>
<dbReference type="Proteomes" id="UP001642360">
    <property type="component" value="Unassembled WGS sequence"/>
</dbReference>
<dbReference type="Gene3D" id="3.90.550.10">
    <property type="entry name" value="Spore Coat Polysaccharide Biosynthesis Protein SpsA, Chain A"/>
    <property type="match status" value="1"/>
</dbReference>
<evidence type="ECO:0000256" key="6">
    <source>
        <dbReference type="ARBA" id="ARBA00022676"/>
    </source>
</evidence>
<evidence type="ECO:0000256" key="13">
    <source>
        <dbReference type="ARBA" id="ARBA00022989"/>
    </source>
</evidence>
<dbReference type="GO" id="GO:0005886">
    <property type="term" value="C:plasma membrane"/>
    <property type="evidence" value="ECO:0007669"/>
    <property type="project" value="UniProtKB-SubCell"/>
</dbReference>
<dbReference type="FunFam" id="3.30.40.10:FF:000558">
    <property type="entry name" value="Cellulose synthase"/>
    <property type="match status" value="1"/>
</dbReference>
<evidence type="ECO:0000256" key="19">
    <source>
        <dbReference type="PIRSR" id="PIRSR605150-2"/>
    </source>
</evidence>
<dbReference type="InterPro" id="IPR029044">
    <property type="entry name" value="Nucleotide-diphossugar_trans"/>
</dbReference>
<feature type="region of interest" description="Disordered" evidence="22">
    <location>
        <begin position="1"/>
        <end position="33"/>
    </location>
</feature>
<proteinExistence type="inferred from homology"/>
<evidence type="ECO:0000256" key="20">
    <source>
        <dbReference type="PIRSR" id="PIRSR605150-3"/>
    </source>
</evidence>
<comment type="catalytic activity">
    <reaction evidence="17 21">
        <text>[(1-&gt;4)-beta-D-glucosyl](n) + UDP-alpha-D-glucose = [(1-&gt;4)-beta-D-glucosyl](n+1) + UDP + H(+)</text>
        <dbReference type="Rhea" id="RHEA:19929"/>
        <dbReference type="Rhea" id="RHEA-COMP:10033"/>
        <dbReference type="Rhea" id="RHEA-COMP:10034"/>
        <dbReference type="ChEBI" id="CHEBI:15378"/>
        <dbReference type="ChEBI" id="CHEBI:18246"/>
        <dbReference type="ChEBI" id="CHEBI:58223"/>
        <dbReference type="ChEBI" id="CHEBI:58885"/>
        <dbReference type="EC" id="2.4.1.12"/>
    </reaction>
</comment>